<dbReference type="PANTHER" id="PTHR33437:SF2">
    <property type="entry name" value="OS06G0361200 PROTEIN"/>
    <property type="match status" value="1"/>
</dbReference>
<dbReference type="OMA" id="HIVINHA"/>
<feature type="domain" description="Retrotransposon gag" evidence="2">
    <location>
        <begin position="44"/>
        <end position="133"/>
    </location>
</feature>
<accession>A0A1S4D6D2</accession>
<evidence type="ECO:0000259" key="2">
    <source>
        <dbReference type="Pfam" id="PF03732"/>
    </source>
</evidence>
<dbReference type="InterPro" id="IPR005162">
    <property type="entry name" value="Retrotrans_gag_dom"/>
</dbReference>
<dbReference type="Pfam" id="PF03732">
    <property type="entry name" value="Retrotrans_gag"/>
    <property type="match status" value="1"/>
</dbReference>
<dbReference type="Proteomes" id="UP000790787">
    <property type="component" value="Chromosome 18"/>
</dbReference>
<dbReference type="PANTHER" id="PTHR33437">
    <property type="entry name" value="OS06G0361200 PROTEIN"/>
    <property type="match status" value="1"/>
</dbReference>
<evidence type="ECO:0000313" key="4">
    <source>
        <dbReference type="RefSeq" id="XP_016508839.1"/>
    </source>
</evidence>
<protein>
    <submittedName>
        <fullName evidence="4">Uncharacterized protein LOC107826388</fullName>
    </submittedName>
</protein>
<evidence type="ECO:0000313" key="3">
    <source>
        <dbReference type="Proteomes" id="UP000790787"/>
    </source>
</evidence>
<evidence type="ECO:0000256" key="1">
    <source>
        <dbReference type="SAM" id="MobiDB-lite"/>
    </source>
</evidence>
<dbReference type="KEGG" id="nta:107826388"/>
<dbReference type="RefSeq" id="XP_016508839.1">
    <property type="nucleotide sequence ID" value="XM_016653353.1"/>
</dbReference>
<feature type="compositionally biased region" description="Basic and acidic residues" evidence="1">
    <location>
        <begin position="186"/>
        <end position="203"/>
    </location>
</feature>
<sequence length="284" mass="32839">MLTNYQSPKLHQFDGKGNPRQHIAHFVETCSNAGTHGDLLVKQFVRSLKGNAFGWYIDLETESIDSWEQLEKEFLNRFYSTRRTVSMIELTGTKQRKDEPVVDYINHWKALGLDCKDRLSEISVVEMCIQGIHWDLLYILQGIKPRTFEELATRAHDMELSIASHGNASPFADQKEFKKNVTTKQKVKEDKTPSQYPKEEKRRPTLKELEAKVYPFPDSDVPTILDELLDKKVIDLPESKRPEEIDKVGDPKYCKFHRVISHPTEKCFILKEKIMALVSEGKSS</sequence>
<proteinExistence type="predicted"/>
<dbReference type="PaxDb" id="4097-A0A1S4D6D2"/>
<gene>
    <name evidence="4" type="primary">LOC107826388</name>
</gene>
<dbReference type="GeneID" id="107826388"/>
<reference evidence="4" key="2">
    <citation type="submission" date="2025-08" db="UniProtKB">
        <authorList>
            <consortium name="RefSeq"/>
        </authorList>
    </citation>
    <scope>IDENTIFICATION</scope>
    <source>
        <tissue evidence="4">Leaf</tissue>
    </source>
</reference>
<keyword evidence="3" id="KW-1185">Reference proteome</keyword>
<dbReference type="AlphaFoldDB" id="A0A1S4D6D2"/>
<name>A0A1S4D6D2_TOBAC</name>
<organism evidence="3 4">
    <name type="scientific">Nicotiana tabacum</name>
    <name type="common">Common tobacco</name>
    <dbReference type="NCBI Taxonomy" id="4097"/>
    <lineage>
        <taxon>Eukaryota</taxon>
        <taxon>Viridiplantae</taxon>
        <taxon>Streptophyta</taxon>
        <taxon>Embryophyta</taxon>
        <taxon>Tracheophyta</taxon>
        <taxon>Spermatophyta</taxon>
        <taxon>Magnoliopsida</taxon>
        <taxon>eudicotyledons</taxon>
        <taxon>Gunneridae</taxon>
        <taxon>Pentapetalae</taxon>
        <taxon>asterids</taxon>
        <taxon>lamiids</taxon>
        <taxon>Solanales</taxon>
        <taxon>Solanaceae</taxon>
        <taxon>Nicotianoideae</taxon>
        <taxon>Nicotianeae</taxon>
        <taxon>Nicotiana</taxon>
    </lineage>
</organism>
<reference evidence="3" key="1">
    <citation type="journal article" date="2014" name="Nat. Commun.">
        <title>The tobacco genome sequence and its comparison with those of tomato and potato.</title>
        <authorList>
            <person name="Sierro N."/>
            <person name="Battey J.N."/>
            <person name="Ouadi S."/>
            <person name="Bakaher N."/>
            <person name="Bovet L."/>
            <person name="Willig A."/>
            <person name="Goepfert S."/>
            <person name="Peitsch M.C."/>
            <person name="Ivanov N.V."/>
        </authorList>
    </citation>
    <scope>NUCLEOTIDE SEQUENCE [LARGE SCALE GENOMIC DNA]</scope>
</reference>
<dbReference type="OrthoDB" id="1729438at2759"/>
<feature type="region of interest" description="Disordered" evidence="1">
    <location>
        <begin position="182"/>
        <end position="203"/>
    </location>
</feature>